<comment type="caution">
    <text evidence="2">The sequence shown here is derived from an EMBL/GenBank/DDBJ whole genome shotgun (WGS) entry which is preliminary data.</text>
</comment>
<reference evidence="3" key="1">
    <citation type="journal article" date="2019" name="Int. J. Syst. Evol. Microbiol.">
        <title>The Global Catalogue of Microorganisms (GCM) 10K type strain sequencing project: providing services to taxonomists for standard genome sequencing and annotation.</title>
        <authorList>
            <consortium name="The Broad Institute Genomics Platform"/>
            <consortium name="The Broad Institute Genome Sequencing Center for Infectious Disease"/>
            <person name="Wu L."/>
            <person name="Ma J."/>
        </authorList>
    </citation>
    <scope>NUCLEOTIDE SEQUENCE [LARGE SCALE GENOMIC DNA]</scope>
    <source>
        <strain evidence="3">CGMCC 1.6375</strain>
    </source>
</reference>
<keyword evidence="1" id="KW-1133">Transmembrane helix</keyword>
<feature type="transmembrane region" description="Helical" evidence="1">
    <location>
        <begin position="223"/>
        <end position="241"/>
    </location>
</feature>
<dbReference type="EMBL" id="BMLI01000002">
    <property type="protein sequence ID" value="GGN00718.1"/>
    <property type="molecule type" value="Genomic_DNA"/>
</dbReference>
<evidence type="ECO:0000313" key="3">
    <source>
        <dbReference type="Proteomes" id="UP000632339"/>
    </source>
</evidence>
<feature type="transmembrane region" description="Helical" evidence="1">
    <location>
        <begin position="384"/>
        <end position="402"/>
    </location>
</feature>
<sequence length="449" mass="51176">MNWSLFNVAKNFNYLRYSMGIAMMFNGFPLIFFIRDTLGVGPASSVFTAIFFSLALTLMVPPTLFKRLYKPNTILINLGLGFLLLTLWYFIFMNHQGKSIADIGNFVFTFGFIALLMHVPNDVKDTLIQVLFLFSFFTNITLVYSLITDPNWTPGMRAAVNFANEGAQPGGNPHITARNGVITLLTALILLGNTKHLLTRLFLFFSVLFGMGVVVLSLAKSSYLGLGIAFGAYFLFHFKFSDIASAVGSAFKFRNMIFIIAILLVVNYFLARYGDILNLLLGYWDIFEDRIMNVIFTSTGVRLSEEADVDYSAMGRVSGFGEFMETLFSWDIFLGRGYKNDYLDVPLLESWVNHGIFGFIFFTSFNFFLFLYVIREVRRHTNPLTTFLAYFFLSMMVLLFTGGRPYDIAFWFPYSVMIRFLGIKYLDAIPRFKRVKKPVPQPISTVTTT</sequence>
<keyword evidence="3" id="KW-1185">Reference proteome</keyword>
<evidence type="ECO:0008006" key="4">
    <source>
        <dbReference type="Google" id="ProtNLM"/>
    </source>
</evidence>
<feature type="transmembrane region" description="Helical" evidence="1">
    <location>
        <begin position="253"/>
        <end position="271"/>
    </location>
</feature>
<feature type="transmembrane region" description="Helical" evidence="1">
    <location>
        <begin position="46"/>
        <end position="65"/>
    </location>
</feature>
<feature type="transmembrane region" description="Helical" evidence="1">
    <location>
        <begin position="351"/>
        <end position="372"/>
    </location>
</feature>
<keyword evidence="1" id="KW-0472">Membrane</keyword>
<feature type="transmembrane region" description="Helical" evidence="1">
    <location>
        <begin position="71"/>
        <end position="91"/>
    </location>
</feature>
<protein>
    <recommendedName>
        <fullName evidence="4">O-antigen ligase-like membrane protein</fullName>
    </recommendedName>
</protein>
<dbReference type="Proteomes" id="UP000632339">
    <property type="component" value="Unassembled WGS sequence"/>
</dbReference>
<proteinExistence type="predicted"/>
<dbReference type="RefSeq" id="WP_019940477.1">
    <property type="nucleotide sequence ID" value="NZ_BMLI01000002.1"/>
</dbReference>
<feature type="transmembrane region" description="Helical" evidence="1">
    <location>
        <begin position="14"/>
        <end position="34"/>
    </location>
</feature>
<gene>
    <name evidence="2" type="ORF">GCM10010967_38760</name>
</gene>
<feature type="transmembrane region" description="Helical" evidence="1">
    <location>
        <begin position="197"/>
        <end position="217"/>
    </location>
</feature>
<keyword evidence="1" id="KW-0812">Transmembrane</keyword>
<evidence type="ECO:0000313" key="2">
    <source>
        <dbReference type="EMBL" id="GGN00718.1"/>
    </source>
</evidence>
<name>A0ABQ2I965_9BACT</name>
<organism evidence="2 3">
    <name type="scientific">Dyadobacter beijingensis</name>
    <dbReference type="NCBI Taxonomy" id="365489"/>
    <lineage>
        <taxon>Bacteria</taxon>
        <taxon>Pseudomonadati</taxon>
        <taxon>Bacteroidota</taxon>
        <taxon>Cytophagia</taxon>
        <taxon>Cytophagales</taxon>
        <taxon>Spirosomataceae</taxon>
        <taxon>Dyadobacter</taxon>
    </lineage>
</organism>
<evidence type="ECO:0000256" key="1">
    <source>
        <dbReference type="SAM" id="Phobius"/>
    </source>
</evidence>
<accession>A0ABQ2I965</accession>
<feature type="transmembrane region" description="Helical" evidence="1">
    <location>
        <begin position="103"/>
        <end position="120"/>
    </location>
</feature>
<feature type="transmembrane region" description="Helical" evidence="1">
    <location>
        <begin position="408"/>
        <end position="426"/>
    </location>
</feature>
<feature type="transmembrane region" description="Helical" evidence="1">
    <location>
        <begin position="126"/>
        <end position="147"/>
    </location>
</feature>